<feature type="domain" description="N-acetyltransferase" evidence="1">
    <location>
        <begin position="16"/>
        <end position="183"/>
    </location>
</feature>
<name>A0ABS4GC96_9FIRM</name>
<dbReference type="SUPFAM" id="SSF55729">
    <property type="entry name" value="Acyl-CoA N-acyltransferases (Nat)"/>
    <property type="match status" value="1"/>
</dbReference>
<sequence length="184" mass="21164">MIFNEKQIILKNGEVCTLRSPDTTDSEELIEYLRKTSYETNFMLRYPEEVTMTIEEEKKFINSIRENPNGIMISAFLGDRLVGNASLNSVGNFIKTSHRANFGIAIVEDAWHLGIGKALITEILKFASDSRFEQVELEVVSINSNAINLYEQFGFEIYGKRDNGFKFKDGTYVAEYLMMKKLFR</sequence>
<evidence type="ECO:0000313" key="2">
    <source>
        <dbReference type="EMBL" id="MBP1925318.1"/>
    </source>
</evidence>
<dbReference type="EMBL" id="JAGGKS010000003">
    <property type="protein sequence ID" value="MBP1925318.1"/>
    <property type="molecule type" value="Genomic_DNA"/>
</dbReference>
<dbReference type="Proteomes" id="UP001519342">
    <property type="component" value="Unassembled WGS sequence"/>
</dbReference>
<keyword evidence="3" id="KW-1185">Reference proteome</keyword>
<dbReference type="Pfam" id="PF00583">
    <property type="entry name" value="Acetyltransf_1"/>
    <property type="match status" value="1"/>
</dbReference>
<dbReference type="PROSITE" id="PS51186">
    <property type="entry name" value="GNAT"/>
    <property type="match status" value="1"/>
</dbReference>
<evidence type="ECO:0000313" key="3">
    <source>
        <dbReference type="Proteomes" id="UP001519342"/>
    </source>
</evidence>
<evidence type="ECO:0000259" key="1">
    <source>
        <dbReference type="PROSITE" id="PS51186"/>
    </source>
</evidence>
<dbReference type="Gene3D" id="3.40.630.30">
    <property type="match status" value="1"/>
</dbReference>
<dbReference type="CDD" id="cd04301">
    <property type="entry name" value="NAT_SF"/>
    <property type="match status" value="1"/>
</dbReference>
<protein>
    <submittedName>
        <fullName evidence="2">RimJ/RimL family protein N-acetyltransferase</fullName>
    </submittedName>
</protein>
<gene>
    <name evidence="2" type="ORF">J2Z76_001177</name>
</gene>
<accession>A0ABS4GC96</accession>
<dbReference type="RefSeq" id="WP_209511070.1">
    <property type="nucleotide sequence ID" value="NZ_JAGGKS010000003.1"/>
</dbReference>
<reference evidence="2 3" key="1">
    <citation type="submission" date="2021-03" db="EMBL/GenBank/DDBJ databases">
        <title>Genomic Encyclopedia of Type Strains, Phase IV (KMG-IV): sequencing the most valuable type-strain genomes for metagenomic binning, comparative biology and taxonomic classification.</title>
        <authorList>
            <person name="Goeker M."/>
        </authorList>
    </citation>
    <scope>NUCLEOTIDE SEQUENCE [LARGE SCALE GENOMIC DNA]</scope>
    <source>
        <strain evidence="2 3">DSM 24004</strain>
    </source>
</reference>
<dbReference type="InterPro" id="IPR000182">
    <property type="entry name" value="GNAT_dom"/>
</dbReference>
<organism evidence="2 3">
    <name type="scientific">Sedimentibacter acidaminivorans</name>
    <dbReference type="NCBI Taxonomy" id="913099"/>
    <lineage>
        <taxon>Bacteria</taxon>
        <taxon>Bacillati</taxon>
        <taxon>Bacillota</taxon>
        <taxon>Tissierellia</taxon>
        <taxon>Sedimentibacter</taxon>
    </lineage>
</organism>
<dbReference type="InterPro" id="IPR016181">
    <property type="entry name" value="Acyl_CoA_acyltransferase"/>
</dbReference>
<dbReference type="PANTHER" id="PTHR43415:SF3">
    <property type="entry name" value="GNAT-FAMILY ACETYLTRANSFERASE"/>
    <property type="match status" value="1"/>
</dbReference>
<dbReference type="PANTHER" id="PTHR43415">
    <property type="entry name" value="SPERMIDINE N(1)-ACETYLTRANSFERASE"/>
    <property type="match status" value="1"/>
</dbReference>
<comment type="caution">
    <text evidence="2">The sequence shown here is derived from an EMBL/GenBank/DDBJ whole genome shotgun (WGS) entry which is preliminary data.</text>
</comment>
<proteinExistence type="predicted"/>